<organism evidence="2 3">
    <name type="scientific">Pholiota conissans</name>
    <dbReference type="NCBI Taxonomy" id="109636"/>
    <lineage>
        <taxon>Eukaryota</taxon>
        <taxon>Fungi</taxon>
        <taxon>Dikarya</taxon>
        <taxon>Basidiomycota</taxon>
        <taxon>Agaricomycotina</taxon>
        <taxon>Agaricomycetes</taxon>
        <taxon>Agaricomycetidae</taxon>
        <taxon>Agaricales</taxon>
        <taxon>Agaricineae</taxon>
        <taxon>Strophariaceae</taxon>
        <taxon>Pholiota</taxon>
    </lineage>
</organism>
<sequence length="373" mass="41395">MFMIDNFMQTLMARIVCNIDDIEAACLLHFYLQFHSSYRREITPSAEHPRTPLTDIMLRIRTSVRDHEAVYALRNLLLKSSTESTPFAPPLQITMNSDGSVASGNSTQCQTVNFRESPSPSNVVRRHPQGLGSFPSHLLSDEGNVQINPQQSRSFTAADATISDLQHGLQNLQLEPAIQRPAFCDAQYMPMFPFLDDEPNKPPTKDRPVDQALVNELAYHEAYRNASSAFERLSLEPQTSSSTTMSPVGSDSFDENENTDEGSMSDDDAEAPHMHTSSNAMAQPQAIPLSGATNSHSNTRYLKCMWDNGSCGQKIKLNDGNIEFMDHFTIVHGANYAILTKKGTLSEKDTSKGYDFLFVLSPPADKCDTYGVI</sequence>
<proteinExistence type="predicted"/>
<reference evidence="2" key="1">
    <citation type="submission" date="2020-11" db="EMBL/GenBank/DDBJ databases">
        <authorList>
            <consortium name="DOE Joint Genome Institute"/>
            <person name="Ahrendt S."/>
            <person name="Riley R."/>
            <person name="Andreopoulos W."/>
            <person name="Labutti K."/>
            <person name="Pangilinan J."/>
            <person name="Ruiz-Duenas F.J."/>
            <person name="Barrasa J.M."/>
            <person name="Sanchez-Garcia M."/>
            <person name="Camarero S."/>
            <person name="Miyauchi S."/>
            <person name="Serrano A."/>
            <person name="Linde D."/>
            <person name="Babiker R."/>
            <person name="Drula E."/>
            <person name="Ayuso-Fernandez I."/>
            <person name="Pacheco R."/>
            <person name="Padilla G."/>
            <person name="Ferreira P."/>
            <person name="Barriuso J."/>
            <person name="Kellner H."/>
            <person name="Castanera R."/>
            <person name="Alfaro M."/>
            <person name="Ramirez L."/>
            <person name="Pisabarro A.G."/>
            <person name="Kuo A."/>
            <person name="Tritt A."/>
            <person name="Lipzen A."/>
            <person name="He G."/>
            <person name="Yan M."/>
            <person name="Ng V."/>
            <person name="Cullen D."/>
            <person name="Martin F."/>
            <person name="Rosso M.-N."/>
            <person name="Henrissat B."/>
            <person name="Hibbett D."/>
            <person name="Martinez A.T."/>
            <person name="Grigoriev I.V."/>
        </authorList>
    </citation>
    <scope>NUCLEOTIDE SEQUENCE</scope>
    <source>
        <strain evidence="2">CIRM-BRFM 674</strain>
    </source>
</reference>
<gene>
    <name evidence="2" type="ORF">BDN70DRAFT_900456</name>
</gene>
<feature type="compositionally biased region" description="Acidic residues" evidence="1">
    <location>
        <begin position="252"/>
        <end position="269"/>
    </location>
</feature>
<evidence type="ECO:0000256" key="1">
    <source>
        <dbReference type="SAM" id="MobiDB-lite"/>
    </source>
</evidence>
<dbReference type="Proteomes" id="UP000807469">
    <property type="component" value="Unassembled WGS sequence"/>
</dbReference>
<evidence type="ECO:0000313" key="2">
    <source>
        <dbReference type="EMBL" id="KAF9472557.1"/>
    </source>
</evidence>
<comment type="caution">
    <text evidence="2">The sequence shown here is derived from an EMBL/GenBank/DDBJ whole genome shotgun (WGS) entry which is preliminary data.</text>
</comment>
<evidence type="ECO:0000313" key="3">
    <source>
        <dbReference type="Proteomes" id="UP000807469"/>
    </source>
</evidence>
<feature type="region of interest" description="Disordered" evidence="1">
    <location>
        <begin position="235"/>
        <end position="280"/>
    </location>
</feature>
<name>A0A9P5YNS3_9AGAR</name>
<protein>
    <submittedName>
        <fullName evidence="2">Uncharacterized protein</fullName>
    </submittedName>
</protein>
<dbReference type="EMBL" id="MU155522">
    <property type="protein sequence ID" value="KAF9472557.1"/>
    <property type="molecule type" value="Genomic_DNA"/>
</dbReference>
<accession>A0A9P5YNS3</accession>
<keyword evidence="3" id="KW-1185">Reference proteome</keyword>
<dbReference type="AlphaFoldDB" id="A0A9P5YNS3"/>
<feature type="compositionally biased region" description="Polar residues" evidence="1">
    <location>
        <begin position="236"/>
        <end position="249"/>
    </location>
</feature>